<evidence type="ECO:0000313" key="5">
    <source>
        <dbReference type="Proteomes" id="UP000278422"/>
    </source>
</evidence>
<keyword evidence="5" id="KW-1185">Reference proteome</keyword>
<evidence type="ECO:0000313" key="3">
    <source>
        <dbReference type="EMBL" id="RRQ04248.1"/>
    </source>
</evidence>
<dbReference type="Pfam" id="PF06912">
    <property type="entry name" value="DUF1275"/>
    <property type="match status" value="1"/>
</dbReference>
<dbReference type="EMBL" id="PQNK01000015">
    <property type="protein sequence ID" value="RRO85913.1"/>
    <property type="molecule type" value="Genomic_DNA"/>
</dbReference>
<proteinExistence type="predicted"/>
<dbReference type="Proteomes" id="UP000278422">
    <property type="component" value="Unassembled WGS sequence"/>
</dbReference>
<name>A0A3R8PNI2_9CORY</name>
<evidence type="ECO:0000313" key="4">
    <source>
        <dbReference type="Proteomes" id="UP000276526"/>
    </source>
</evidence>
<feature type="transmembrane region" description="Helical" evidence="1">
    <location>
        <begin position="168"/>
        <end position="190"/>
    </location>
</feature>
<evidence type="ECO:0000313" key="2">
    <source>
        <dbReference type="EMBL" id="RRO85913.1"/>
    </source>
</evidence>
<evidence type="ECO:0000256" key="1">
    <source>
        <dbReference type="SAM" id="Phobius"/>
    </source>
</evidence>
<dbReference type="Proteomes" id="UP000276526">
    <property type="component" value="Unassembled WGS sequence"/>
</dbReference>
<comment type="caution">
    <text evidence="3">The sequence shown here is derived from an EMBL/GenBank/DDBJ whole genome shotgun (WGS) entry which is preliminary data.</text>
</comment>
<dbReference type="PANTHER" id="PTHR37314:SF4">
    <property type="entry name" value="UPF0700 TRANSMEMBRANE PROTEIN YOAK"/>
    <property type="match status" value="1"/>
</dbReference>
<dbReference type="OrthoDB" id="3544269at2"/>
<feature type="transmembrane region" description="Helical" evidence="1">
    <location>
        <begin position="12"/>
        <end position="37"/>
    </location>
</feature>
<keyword evidence="1" id="KW-0472">Membrane</keyword>
<dbReference type="RefSeq" id="WP_010270557.1">
    <property type="nucleotide sequence ID" value="NZ_CP066067.1"/>
</dbReference>
<feature type="transmembrane region" description="Helical" evidence="1">
    <location>
        <begin position="93"/>
        <end position="111"/>
    </location>
</feature>
<dbReference type="PANTHER" id="PTHR37314">
    <property type="entry name" value="SLR0142 PROTEIN"/>
    <property type="match status" value="1"/>
</dbReference>
<dbReference type="EMBL" id="PQNQ01000010">
    <property type="protein sequence ID" value="RRQ04248.1"/>
    <property type="molecule type" value="Genomic_DNA"/>
</dbReference>
<feature type="transmembrane region" description="Helical" evidence="1">
    <location>
        <begin position="196"/>
        <end position="214"/>
    </location>
</feature>
<keyword evidence="1" id="KW-0812">Transmembrane</keyword>
<reference evidence="4 5" key="1">
    <citation type="submission" date="2018-01" db="EMBL/GenBank/DDBJ databases">
        <title>Twenty Corynebacterium bovis Genomes.</title>
        <authorList>
            <person name="Gulvik C.A."/>
        </authorList>
    </citation>
    <scope>NUCLEOTIDE SEQUENCE [LARGE SCALE GENOMIC DNA]</scope>
    <source>
        <strain evidence="3 5">16-2004</strain>
        <strain evidence="2 4">F6900</strain>
    </source>
</reference>
<organism evidence="3 5">
    <name type="scientific">Corynebacterium bovis</name>
    <dbReference type="NCBI Taxonomy" id="36808"/>
    <lineage>
        <taxon>Bacteria</taxon>
        <taxon>Bacillati</taxon>
        <taxon>Actinomycetota</taxon>
        <taxon>Actinomycetes</taxon>
        <taxon>Mycobacteriales</taxon>
        <taxon>Corynebacteriaceae</taxon>
        <taxon>Corynebacterium</taxon>
    </lineage>
</organism>
<feature type="transmembrane region" description="Helical" evidence="1">
    <location>
        <begin position="57"/>
        <end position="81"/>
    </location>
</feature>
<keyword evidence="1" id="KW-1133">Transmembrane helix</keyword>
<accession>A0A3R8PNI2</accession>
<sequence>MIDYRPGERVLALTLAAVSGYADSLGFMFFGGVFLSFMSGNTTRMAVTGVEEHPDLFWLTARCIALFLVGVMLGAVVHRLATRRWGVYRAREAVLVTVSTAFVLGAAAHAVGWSLPAMLFVSLGVGAVNSVFERKGEVSIPLTYVTGTLVKTAQRIVDSFFGGDHRAWIYPFTLWVCLAVGALLGALAFTGLGLGAIYPLAAALVVVTVVNQVVRSRRRAAGLAL</sequence>
<protein>
    <submittedName>
        <fullName evidence="3">DUF1275 domain-containing protein</fullName>
    </submittedName>
</protein>
<dbReference type="InterPro" id="IPR010699">
    <property type="entry name" value="DUF1275"/>
</dbReference>
<dbReference type="AlphaFoldDB" id="A0A3R8PNI2"/>
<gene>
    <name evidence="3" type="ORF">CXF42_04925</name>
    <name evidence="2" type="ORF">CXF48_08765</name>
</gene>